<dbReference type="Proteomes" id="UP000050509">
    <property type="component" value="Unassembled WGS sequence"/>
</dbReference>
<evidence type="ECO:0000313" key="3">
    <source>
        <dbReference type="Proteomes" id="UP000050509"/>
    </source>
</evidence>
<sequence length="66" mass="7146">MNYIPTRRIFLASLAFAALVLVLLAGCALDPVEPTPTPPPPTPTPLPRGGNLTIRMAEDVPELRPW</sequence>
<proteinExistence type="predicted"/>
<gene>
    <name evidence="2" type="ORF">SE17_30350</name>
</gene>
<evidence type="ECO:0000256" key="1">
    <source>
        <dbReference type="SAM" id="MobiDB-lite"/>
    </source>
</evidence>
<comment type="caution">
    <text evidence="2">The sequence shown here is derived from an EMBL/GenBank/DDBJ whole genome shotgun (WGS) entry which is preliminary data.</text>
</comment>
<protein>
    <submittedName>
        <fullName evidence="2">Uncharacterized protein</fullName>
    </submittedName>
</protein>
<feature type="non-terminal residue" evidence="2">
    <location>
        <position position="66"/>
    </location>
</feature>
<dbReference type="PROSITE" id="PS51257">
    <property type="entry name" value="PROKAR_LIPOPROTEIN"/>
    <property type="match status" value="1"/>
</dbReference>
<keyword evidence="3" id="KW-1185">Reference proteome</keyword>
<name>A0A0P9DJ08_9CHLR</name>
<dbReference type="AlphaFoldDB" id="A0A0P9DJ08"/>
<accession>A0A0P9DJ08</accession>
<feature type="region of interest" description="Disordered" evidence="1">
    <location>
        <begin position="31"/>
        <end position="52"/>
    </location>
</feature>
<evidence type="ECO:0000313" key="2">
    <source>
        <dbReference type="EMBL" id="KPV49840.1"/>
    </source>
</evidence>
<dbReference type="EMBL" id="LJCR01001718">
    <property type="protein sequence ID" value="KPV49840.1"/>
    <property type="molecule type" value="Genomic_DNA"/>
</dbReference>
<reference evidence="2 3" key="1">
    <citation type="submission" date="2015-09" db="EMBL/GenBank/DDBJ databases">
        <title>Draft genome sequence of Kouleothrix aurantiaca JCM 19913.</title>
        <authorList>
            <person name="Hemp J."/>
        </authorList>
    </citation>
    <scope>NUCLEOTIDE SEQUENCE [LARGE SCALE GENOMIC DNA]</scope>
    <source>
        <strain evidence="2 3">COM-B</strain>
    </source>
</reference>
<organism evidence="2 3">
    <name type="scientific">Kouleothrix aurantiaca</name>
    <dbReference type="NCBI Taxonomy" id="186479"/>
    <lineage>
        <taxon>Bacteria</taxon>
        <taxon>Bacillati</taxon>
        <taxon>Chloroflexota</taxon>
        <taxon>Chloroflexia</taxon>
        <taxon>Chloroflexales</taxon>
        <taxon>Roseiflexineae</taxon>
        <taxon>Roseiflexaceae</taxon>
        <taxon>Kouleothrix</taxon>
    </lineage>
</organism>
<feature type="compositionally biased region" description="Pro residues" evidence="1">
    <location>
        <begin position="33"/>
        <end position="46"/>
    </location>
</feature>